<reference evidence="4" key="1">
    <citation type="submission" date="2016-11" db="EMBL/GenBank/DDBJ databases">
        <authorList>
            <person name="Varghese N."/>
            <person name="Submissions S."/>
        </authorList>
    </citation>
    <scope>NUCLEOTIDE SEQUENCE [LARGE SCALE GENOMIC DNA]</scope>
    <source>
        <strain evidence="4">DSM 22638</strain>
    </source>
</reference>
<proteinExistence type="predicted"/>
<dbReference type="STRING" id="570519.SAMN04488116_1194"/>
<name>A0A1M5JS90_9FLAO</name>
<dbReference type="RefSeq" id="WP_073177237.1">
    <property type="nucleotide sequence ID" value="NZ_FQWL01000002.1"/>
</dbReference>
<evidence type="ECO:0000313" key="4">
    <source>
        <dbReference type="Proteomes" id="UP000184532"/>
    </source>
</evidence>
<evidence type="ECO:0000313" key="3">
    <source>
        <dbReference type="EMBL" id="SHG43472.1"/>
    </source>
</evidence>
<protein>
    <recommendedName>
        <fullName evidence="5">GLPGLI family protein</fullName>
    </recommendedName>
</protein>
<keyword evidence="1" id="KW-0175">Coiled coil</keyword>
<organism evidence="3 4">
    <name type="scientific">Flagellimonas flava</name>
    <dbReference type="NCBI Taxonomy" id="570519"/>
    <lineage>
        <taxon>Bacteria</taxon>
        <taxon>Pseudomonadati</taxon>
        <taxon>Bacteroidota</taxon>
        <taxon>Flavobacteriia</taxon>
        <taxon>Flavobacteriales</taxon>
        <taxon>Flavobacteriaceae</taxon>
        <taxon>Flagellimonas</taxon>
    </lineage>
</organism>
<dbReference type="AlphaFoldDB" id="A0A1M5JS90"/>
<keyword evidence="2" id="KW-0732">Signal</keyword>
<evidence type="ECO:0008006" key="5">
    <source>
        <dbReference type="Google" id="ProtNLM"/>
    </source>
</evidence>
<keyword evidence="4" id="KW-1185">Reference proteome</keyword>
<evidence type="ECO:0000256" key="1">
    <source>
        <dbReference type="SAM" id="Coils"/>
    </source>
</evidence>
<dbReference type="OrthoDB" id="9828579at2"/>
<feature type="signal peptide" evidence="2">
    <location>
        <begin position="1"/>
        <end position="16"/>
    </location>
</feature>
<accession>A0A1M5JS90</accession>
<feature type="chain" id="PRO_5012793396" description="GLPGLI family protein" evidence="2">
    <location>
        <begin position="17"/>
        <end position="346"/>
    </location>
</feature>
<sequence length="346" mass="38803">MKKIILGILASTFSFAYMQSQCLAPLDAVSAITENPVEEINGVFKFDYKIKADVKFTTGGRTQQVEMDYYVNSADGSILFPSGFRGFFNVNFGSYQNSHGKIDGAIWLANGQMVTYFLDKKDGVKRAVTRQSRQSADGRFENDYMNMMRFFNSSSELAEHPEPMPAYIQWPTATEGYRGELIEAGTGIKNTVDIYFDTKPTPIKTSTVMVGFMVGVMKDAVYKNCNRLVVYNRVNIGGEDSGDSIQAELRIMIPSGITFDATDYKPMFVGGDAGTDYSVKMSGFQSRMFDLMAREETMKTRRKRCRTVECSSRITAELERIEKEMDQLNCEIAQSMGVADKLGECH</sequence>
<dbReference type="Proteomes" id="UP000184532">
    <property type="component" value="Unassembled WGS sequence"/>
</dbReference>
<dbReference type="EMBL" id="FQWL01000002">
    <property type="protein sequence ID" value="SHG43472.1"/>
    <property type="molecule type" value="Genomic_DNA"/>
</dbReference>
<evidence type="ECO:0000256" key="2">
    <source>
        <dbReference type="SAM" id="SignalP"/>
    </source>
</evidence>
<feature type="coiled-coil region" evidence="1">
    <location>
        <begin position="311"/>
        <end position="338"/>
    </location>
</feature>
<gene>
    <name evidence="3" type="ORF">SAMN04488116_1194</name>
</gene>